<gene>
    <name evidence="1" type="ORF">L3X38_039973</name>
</gene>
<name>A0AAD4V844_PRUDU</name>
<dbReference type="AlphaFoldDB" id="A0AAD4V844"/>
<protein>
    <recommendedName>
        <fullName evidence="3">KEN domain-containing protein</fullName>
    </recommendedName>
</protein>
<dbReference type="Proteomes" id="UP001054821">
    <property type="component" value="Chromosome 7"/>
</dbReference>
<evidence type="ECO:0008006" key="3">
    <source>
        <dbReference type="Google" id="ProtNLM"/>
    </source>
</evidence>
<dbReference type="Gene3D" id="1.20.1440.180">
    <property type="entry name" value="KEN domain"/>
    <property type="match status" value="1"/>
</dbReference>
<accession>A0AAD4V844</accession>
<dbReference type="EMBL" id="JAJFAZ020000007">
    <property type="protein sequence ID" value="KAI5320265.1"/>
    <property type="molecule type" value="Genomic_DNA"/>
</dbReference>
<organism evidence="1 2">
    <name type="scientific">Prunus dulcis</name>
    <name type="common">Almond</name>
    <name type="synonym">Amygdalus dulcis</name>
    <dbReference type="NCBI Taxonomy" id="3755"/>
    <lineage>
        <taxon>Eukaryota</taxon>
        <taxon>Viridiplantae</taxon>
        <taxon>Streptophyta</taxon>
        <taxon>Embryophyta</taxon>
        <taxon>Tracheophyta</taxon>
        <taxon>Spermatophyta</taxon>
        <taxon>Magnoliopsida</taxon>
        <taxon>eudicotyledons</taxon>
        <taxon>Gunneridae</taxon>
        <taxon>Pentapetalae</taxon>
        <taxon>rosids</taxon>
        <taxon>fabids</taxon>
        <taxon>Rosales</taxon>
        <taxon>Rosaceae</taxon>
        <taxon>Amygdaloideae</taxon>
        <taxon>Amygdaleae</taxon>
        <taxon>Prunus</taxon>
    </lineage>
</organism>
<keyword evidence="2" id="KW-1185">Reference proteome</keyword>
<evidence type="ECO:0000313" key="2">
    <source>
        <dbReference type="Proteomes" id="UP001054821"/>
    </source>
</evidence>
<reference evidence="1 2" key="1">
    <citation type="journal article" date="2022" name="G3 (Bethesda)">
        <title>Whole-genome sequence and methylome profiling of the almond [Prunus dulcis (Mill.) D.A. Webb] cultivar 'Nonpareil'.</title>
        <authorList>
            <person name="D'Amico-Willman K.M."/>
            <person name="Ouma W.Z."/>
            <person name="Meulia T."/>
            <person name="Sideli G.M."/>
            <person name="Gradziel T.M."/>
            <person name="Fresnedo-Ramirez J."/>
        </authorList>
    </citation>
    <scope>NUCLEOTIDE SEQUENCE [LARGE SCALE GENOMIC DNA]</scope>
    <source>
        <strain evidence="1">Clone GOH B32 T37-40</strain>
    </source>
</reference>
<proteinExistence type="predicted"/>
<sequence>MEVDHDPIDDGYIDYIRTQWRKNNSKCTVMGSRISFYNFVIDYASGKQHYDGELFFKENKQGGIPVTFMNMDAKGGTKLSVEEIFRLDGKVSNKRILRPFKYTFCKQKSFNDECSEAERDMMKGCWTLCYDKLDYTLDEWVLKLQNHEIRDPGKFKLIVGSNCLSDFWRCTIRELIEAIAQIHDCGLFHGSLAGYNNYVVVGDQLKLFNIGGCLESLHDQQHSRKIQDFQEFRDTLKMLLAPSRKQWPERDRFLNCFEDANLNFCCKDYVKKLKHHPFLLTPRERIIYVTSIYHNKISIINKEMNLKGGIFQAFYGWNKDRDLWDKFLCDIYEYRESKSYDHRPSELLRFMRNTYEHYRNYTKKKIEDVEAILRKRWDGFFELVHLIKFGEVNEACCP</sequence>
<evidence type="ECO:0000313" key="1">
    <source>
        <dbReference type="EMBL" id="KAI5320265.1"/>
    </source>
</evidence>
<dbReference type="InterPro" id="IPR038357">
    <property type="entry name" value="KEN_sf"/>
</dbReference>
<comment type="caution">
    <text evidence="1">The sequence shown here is derived from an EMBL/GenBank/DDBJ whole genome shotgun (WGS) entry which is preliminary data.</text>
</comment>